<feature type="region of interest" description="Disordered" evidence="1">
    <location>
        <begin position="1"/>
        <end position="26"/>
    </location>
</feature>
<dbReference type="RefSeq" id="WP_013674441.1">
    <property type="nucleotide sequence ID" value="NC_015312.1"/>
</dbReference>
<dbReference type="AlphaFoldDB" id="F4CR78"/>
<gene>
    <name evidence="2" type="ordered locus">Psed_2302</name>
</gene>
<feature type="compositionally biased region" description="Pro residues" evidence="1">
    <location>
        <begin position="1"/>
        <end position="10"/>
    </location>
</feature>
<dbReference type="OrthoDB" id="3579554at2"/>
<dbReference type="KEGG" id="pdx:Psed_2302"/>
<sequence length="171" mass="17917">MRGFPDPPFADPRMPRRRAVPAARSVTVVPSRKELADPDVREALVMPAPKSPPLDLELVAEIVRRTGLACRVTAPAAALRASRVGADGTSWTVTADVVTGDPTAGGDAGPLAFVGPAGSPVSRVLRAPDERRLAAVVVLQALRRSPDELLTHDEARAAGLADDIVWPLGSP</sequence>
<keyword evidence="3" id="KW-1185">Reference proteome</keyword>
<proteinExistence type="predicted"/>
<evidence type="ECO:0000313" key="2">
    <source>
        <dbReference type="EMBL" id="AEA24515.1"/>
    </source>
</evidence>
<accession>F4CR78</accession>
<name>F4CR78_PSEUX</name>
<evidence type="ECO:0000256" key="1">
    <source>
        <dbReference type="SAM" id="MobiDB-lite"/>
    </source>
</evidence>
<dbReference type="Proteomes" id="UP000007809">
    <property type="component" value="Chromosome"/>
</dbReference>
<organism evidence="2 3">
    <name type="scientific">Pseudonocardia dioxanivorans (strain ATCC 55486 / DSM 44775 / JCM 13855 / CB1190)</name>
    <dbReference type="NCBI Taxonomy" id="675635"/>
    <lineage>
        <taxon>Bacteria</taxon>
        <taxon>Bacillati</taxon>
        <taxon>Actinomycetota</taxon>
        <taxon>Actinomycetes</taxon>
        <taxon>Pseudonocardiales</taxon>
        <taxon>Pseudonocardiaceae</taxon>
        <taxon>Pseudonocardia</taxon>
    </lineage>
</organism>
<reference evidence="2 3" key="1">
    <citation type="journal article" date="2011" name="J. Bacteriol.">
        <title>Genome sequence of the 1,4-dioxane-degrading Pseudonocardia dioxanivorans strain CB1190.</title>
        <authorList>
            <person name="Sales C.M."/>
            <person name="Mahendra S."/>
            <person name="Grostern A."/>
            <person name="Parales R.E."/>
            <person name="Goodwin L.A."/>
            <person name="Woyke T."/>
            <person name="Nolan M."/>
            <person name="Lapidus A."/>
            <person name="Chertkov O."/>
            <person name="Ovchinnikova G."/>
            <person name="Sczyrba A."/>
            <person name="Alvarez-Cohen L."/>
        </authorList>
    </citation>
    <scope>NUCLEOTIDE SEQUENCE [LARGE SCALE GENOMIC DNA]</scope>
    <source>
        <strain evidence="3">ATCC 55486 / DSM 44775 / JCM 13855 / CB1190</strain>
    </source>
</reference>
<protein>
    <submittedName>
        <fullName evidence="2">Uncharacterized protein</fullName>
    </submittedName>
</protein>
<dbReference type="HOGENOM" id="CLU_1561609_0_0_11"/>
<evidence type="ECO:0000313" key="3">
    <source>
        <dbReference type="Proteomes" id="UP000007809"/>
    </source>
</evidence>
<dbReference type="EMBL" id="CP002593">
    <property type="protein sequence ID" value="AEA24515.1"/>
    <property type="molecule type" value="Genomic_DNA"/>
</dbReference>